<dbReference type="EMBL" id="MIPT01000001">
    <property type="protein sequence ID" value="OHT19933.1"/>
    <property type="molecule type" value="Genomic_DNA"/>
</dbReference>
<accession>A0A1S1HFG3</accession>
<evidence type="ECO:0000313" key="2">
    <source>
        <dbReference type="Proteomes" id="UP000179467"/>
    </source>
</evidence>
<gene>
    <name evidence="1" type="ORF">BHE75_01926</name>
</gene>
<keyword evidence="2" id="KW-1185">Reference proteome</keyword>
<evidence type="ECO:0000313" key="1">
    <source>
        <dbReference type="EMBL" id="OHT19933.1"/>
    </source>
</evidence>
<dbReference type="Proteomes" id="UP000179467">
    <property type="component" value="Unassembled WGS sequence"/>
</dbReference>
<organism evidence="1 2">
    <name type="scientific">Edaphosphingomonas haloaromaticamans</name>
    <dbReference type="NCBI Taxonomy" id="653954"/>
    <lineage>
        <taxon>Bacteria</taxon>
        <taxon>Pseudomonadati</taxon>
        <taxon>Pseudomonadota</taxon>
        <taxon>Alphaproteobacteria</taxon>
        <taxon>Sphingomonadales</taxon>
        <taxon>Rhizorhabdaceae</taxon>
        <taxon>Edaphosphingomonas</taxon>
    </lineage>
</organism>
<proteinExistence type="predicted"/>
<sequence length="53" mass="5812">MFVSPIPSLIFATLRGSMAFHPVASRPADEREARALRVCDPVKCPSFHGDRNG</sequence>
<comment type="caution">
    <text evidence="1">The sequence shown here is derived from an EMBL/GenBank/DDBJ whole genome shotgun (WGS) entry which is preliminary data.</text>
</comment>
<protein>
    <submittedName>
        <fullName evidence="1">Uncharacterized protein</fullName>
    </submittedName>
</protein>
<reference evidence="1 2" key="1">
    <citation type="submission" date="2016-09" db="EMBL/GenBank/DDBJ databases">
        <title>Metabolic pathway, cell adaptation mechanisms and a novel monoxygenase revealed through proteogenomic-transcription analysis of a Sphingomonas haloaromaticamans strain degrading the fungicide ortho-phenylphenol.</title>
        <authorList>
            <person name="Perruchon C."/>
            <person name="Papadopoulou E.S."/>
            <person name="Rousidou C."/>
            <person name="Vasileiadis S."/>
            <person name="Tanou G."/>
            <person name="Amoutzias G."/>
            <person name="Molassiotis A."/>
            <person name="Karpouzas D.G."/>
        </authorList>
    </citation>
    <scope>NUCLEOTIDE SEQUENCE [LARGE SCALE GENOMIC DNA]</scope>
    <source>
        <strain evidence="1 2">P3</strain>
    </source>
</reference>
<dbReference type="AlphaFoldDB" id="A0A1S1HFG3"/>
<name>A0A1S1HFG3_9SPHN</name>